<dbReference type="PRINTS" id="PR00727">
    <property type="entry name" value="LEADERPTASE"/>
</dbReference>
<keyword evidence="9" id="KW-0472">Membrane</keyword>
<evidence type="ECO:0000256" key="8">
    <source>
        <dbReference type="ARBA" id="ARBA00023128"/>
    </source>
</evidence>
<evidence type="ECO:0000256" key="9">
    <source>
        <dbReference type="ARBA" id="ARBA00023136"/>
    </source>
</evidence>
<keyword evidence="6 11" id="KW-0378">Hydrolase</keyword>
<evidence type="ECO:0000256" key="12">
    <source>
        <dbReference type="SAM" id="SignalP"/>
    </source>
</evidence>
<dbReference type="PROSITE" id="PS00501">
    <property type="entry name" value="SPASE_I_1"/>
    <property type="match status" value="1"/>
</dbReference>
<dbReference type="Gene3D" id="2.10.109.10">
    <property type="entry name" value="Umud Fragment, subunit A"/>
    <property type="match status" value="1"/>
</dbReference>
<feature type="active site" evidence="10">
    <location>
        <position position="86"/>
    </location>
</feature>
<dbReference type="GO" id="GO:0004252">
    <property type="term" value="F:serine-type endopeptidase activity"/>
    <property type="evidence" value="ECO:0007669"/>
    <property type="project" value="InterPro"/>
</dbReference>
<dbReference type="GO" id="GO:0006627">
    <property type="term" value="P:protein processing involved in protein targeting to mitochondrion"/>
    <property type="evidence" value="ECO:0007669"/>
    <property type="project" value="InterPro"/>
</dbReference>
<name>A0AA91PWP1_CLALS</name>
<dbReference type="Pfam" id="PF10502">
    <property type="entry name" value="Peptidase_S26"/>
    <property type="match status" value="2"/>
</dbReference>
<dbReference type="EC" id="3.4.21.-" evidence="11"/>
<feature type="signal peptide" evidence="12">
    <location>
        <begin position="1"/>
        <end position="21"/>
    </location>
</feature>
<dbReference type="PANTHER" id="PTHR46041:SF2">
    <property type="entry name" value="MITOCHONDRIAL INNER MEMBRANE PROTEASE SUBUNIT 2"/>
    <property type="match status" value="1"/>
</dbReference>
<dbReference type="GO" id="GO:0042720">
    <property type="term" value="C:mitochondrial inner membrane peptidase complex"/>
    <property type="evidence" value="ECO:0007669"/>
    <property type="project" value="InterPro"/>
</dbReference>
<dbReference type="AlphaFoldDB" id="A0AA91PWP1"/>
<comment type="caution">
    <text evidence="14">The sequence shown here is derived from an EMBL/GenBank/DDBJ whole genome shotgun (WGS) entry which is preliminary data.</text>
</comment>
<protein>
    <recommendedName>
        <fullName evidence="11">Mitochondrial inner membrane protease subunit</fullName>
        <ecNumber evidence="11">3.4.21.-</ecNumber>
    </recommendedName>
</protein>
<evidence type="ECO:0000256" key="11">
    <source>
        <dbReference type="RuleBase" id="RU362041"/>
    </source>
</evidence>
<organism evidence="14 15">
    <name type="scientific">Clavispora lusitaniae</name>
    <name type="common">Candida lusitaniae</name>
    <dbReference type="NCBI Taxonomy" id="36911"/>
    <lineage>
        <taxon>Eukaryota</taxon>
        <taxon>Fungi</taxon>
        <taxon>Dikarya</taxon>
        <taxon>Ascomycota</taxon>
        <taxon>Saccharomycotina</taxon>
        <taxon>Pichiomycetes</taxon>
        <taxon>Metschnikowiaceae</taxon>
        <taxon>Clavispora</taxon>
    </lineage>
</organism>
<dbReference type="KEGG" id="clus:A9F13_16g00176"/>
<evidence type="ECO:0000313" key="14">
    <source>
        <dbReference type="EMBL" id="OVF06925.1"/>
    </source>
</evidence>
<reference evidence="14 15" key="1">
    <citation type="submission" date="2017-04" db="EMBL/GenBank/DDBJ databases">
        <title>Draft genome of the yeast Clavispora lusitaniae type strain CBS 6936.</title>
        <authorList>
            <person name="Durrens P."/>
            <person name="Klopp C."/>
            <person name="Biteau N."/>
            <person name="Fitton-Ouhabi V."/>
            <person name="Dementhon K."/>
            <person name="Accoceberry I."/>
            <person name="Sherman D.J."/>
            <person name="Noel T."/>
        </authorList>
    </citation>
    <scope>NUCLEOTIDE SEQUENCE [LARGE SCALE GENOMIC DNA]</scope>
    <source>
        <strain evidence="14 15">CBS 6936</strain>
    </source>
</reference>
<sequence length="174" mass="19081">MALPHIKTALVTLTWFPVVFVALDHLYSPCQIHGSSMAPTFNPGTESLAKDVVLLQKHSVKRPGALSRGDIVMFRSPSDPEKLLTKRVVGVQGDTIIPRDSAYPRKQALVPRNHLWVEGDNAFHSVDSNNFGPISQALVVGKVVTVLWPFSRISSSLEGGRDARKKAVPSLDDY</sequence>
<keyword evidence="3 11" id="KW-0645">Protease</keyword>
<dbReference type="OMA" id="WIPVIAW"/>
<dbReference type="NCBIfam" id="TIGR02227">
    <property type="entry name" value="sigpep_I_bact"/>
    <property type="match status" value="1"/>
</dbReference>
<dbReference type="GO" id="GO:0006465">
    <property type="term" value="P:signal peptide processing"/>
    <property type="evidence" value="ECO:0007669"/>
    <property type="project" value="InterPro"/>
</dbReference>
<dbReference type="EMBL" id="LYUB02000016">
    <property type="protein sequence ID" value="OVF06925.1"/>
    <property type="molecule type" value="Genomic_DNA"/>
</dbReference>
<dbReference type="CDD" id="cd06530">
    <property type="entry name" value="S26_SPase_I"/>
    <property type="match status" value="1"/>
</dbReference>
<dbReference type="SUPFAM" id="SSF51306">
    <property type="entry name" value="LexA/Signal peptidase"/>
    <property type="match status" value="1"/>
</dbReference>
<proteinExistence type="inferred from homology"/>
<feature type="active site" evidence="10">
    <location>
        <position position="36"/>
    </location>
</feature>
<evidence type="ECO:0000256" key="6">
    <source>
        <dbReference type="ARBA" id="ARBA00022801"/>
    </source>
</evidence>
<dbReference type="InterPro" id="IPR000223">
    <property type="entry name" value="Pept_S26A_signal_pept_1"/>
</dbReference>
<comment type="similarity">
    <text evidence="2">Belongs to the peptidase S26 family. IMP2 subfamily.</text>
</comment>
<dbReference type="PROSITE" id="PS00761">
    <property type="entry name" value="SPASE_I_3"/>
    <property type="match status" value="1"/>
</dbReference>
<dbReference type="PANTHER" id="PTHR46041">
    <property type="entry name" value="MITOCHONDRIAL INNER MEMBRANE PROTEASE SUBUNIT 2"/>
    <property type="match status" value="1"/>
</dbReference>
<gene>
    <name evidence="14" type="ORF">A9F13_16g00176</name>
</gene>
<evidence type="ECO:0000256" key="7">
    <source>
        <dbReference type="ARBA" id="ARBA00022989"/>
    </source>
</evidence>
<keyword evidence="4" id="KW-0812">Transmembrane</keyword>
<accession>A0AA91PWP1</accession>
<evidence type="ECO:0000256" key="4">
    <source>
        <dbReference type="ARBA" id="ARBA00022692"/>
    </source>
</evidence>
<keyword evidence="7" id="KW-1133">Transmembrane helix</keyword>
<evidence type="ECO:0000256" key="1">
    <source>
        <dbReference type="ARBA" id="ARBA00004434"/>
    </source>
</evidence>
<comment type="subcellular location">
    <subcellularLocation>
        <location evidence="1">Mitochondrion inner membrane</location>
        <topology evidence="1">Single-pass membrane protein</topology>
    </subcellularLocation>
</comment>
<evidence type="ECO:0000313" key="15">
    <source>
        <dbReference type="Proteomes" id="UP000195602"/>
    </source>
</evidence>
<dbReference type="InterPro" id="IPR019756">
    <property type="entry name" value="Pept_S26A_signal_pept_1_Ser-AS"/>
</dbReference>
<dbReference type="InterPro" id="IPR036286">
    <property type="entry name" value="LexA/Signal_pep-like_sf"/>
</dbReference>
<dbReference type="FunFam" id="2.10.109.10:FF:000005">
    <property type="entry name" value="Mitochondrial inner membrane protease subunit"/>
    <property type="match status" value="1"/>
</dbReference>
<keyword evidence="12" id="KW-0732">Signal</keyword>
<dbReference type="InterPro" id="IPR019533">
    <property type="entry name" value="Peptidase_S26"/>
</dbReference>
<dbReference type="InterPro" id="IPR019758">
    <property type="entry name" value="Pept_S26A_signal_pept_1_CS"/>
</dbReference>
<feature type="chain" id="PRO_5041702838" description="Mitochondrial inner membrane protease subunit" evidence="12">
    <location>
        <begin position="22"/>
        <end position="174"/>
    </location>
</feature>
<evidence type="ECO:0000256" key="2">
    <source>
        <dbReference type="ARBA" id="ARBA00007066"/>
    </source>
</evidence>
<evidence type="ECO:0000256" key="5">
    <source>
        <dbReference type="ARBA" id="ARBA00022792"/>
    </source>
</evidence>
<dbReference type="Proteomes" id="UP000195602">
    <property type="component" value="Unassembled WGS sequence"/>
</dbReference>
<dbReference type="InterPro" id="IPR037730">
    <property type="entry name" value="IMP2"/>
</dbReference>
<evidence type="ECO:0000256" key="3">
    <source>
        <dbReference type="ARBA" id="ARBA00022670"/>
    </source>
</evidence>
<evidence type="ECO:0000259" key="13">
    <source>
        <dbReference type="Pfam" id="PF10502"/>
    </source>
</evidence>
<feature type="domain" description="Peptidase S26" evidence="13">
    <location>
        <begin position="106"/>
        <end position="148"/>
    </location>
</feature>
<keyword evidence="5 11" id="KW-0999">Mitochondrion inner membrane</keyword>
<keyword evidence="8 11" id="KW-0496">Mitochondrion</keyword>
<feature type="domain" description="Peptidase S26" evidence="13">
    <location>
        <begin position="8"/>
        <end position="99"/>
    </location>
</feature>
<evidence type="ECO:0000256" key="10">
    <source>
        <dbReference type="PIRSR" id="PIRSR600223-1"/>
    </source>
</evidence>